<keyword evidence="6" id="KW-0411">Iron-sulfur</keyword>
<evidence type="ECO:0000256" key="3">
    <source>
        <dbReference type="ARBA" id="ARBA00022691"/>
    </source>
</evidence>
<dbReference type="InterPro" id="IPR007197">
    <property type="entry name" value="rSAM"/>
</dbReference>
<dbReference type="GO" id="GO:0003824">
    <property type="term" value="F:catalytic activity"/>
    <property type="evidence" value="ECO:0007669"/>
    <property type="project" value="InterPro"/>
</dbReference>
<keyword evidence="3" id="KW-0949">S-adenosyl-L-methionine</keyword>
<dbReference type="InterPro" id="IPR000385">
    <property type="entry name" value="MoaA_NifB_PqqE_Fe-S-bd_CS"/>
</dbReference>
<proteinExistence type="predicted"/>
<evidence type="ECO:0000256" key="2">
    <source>
        <dbReference type="ARBA" id="ARBA00022485"/>
    </source>
</evidence>
<keyword evidence="8" id="KW-1185">Reference proteome</keyword>
<name>A0A5Q0BI93_9GAMM</name>
<dbReference type="OrthoDB" id="9792276at2"/>
<dbReference type="SUPFAM" id="SSF102114">
    <property type="entry name" value="Radical SAM enzymes"/>
    <property type="match status" value="1"/>
</dbReference>
<evidence type="ECO:0000313" key="7">
    <source>
        <dbReference type="EMBL" id="QFY41874.1"/>
    </source>
</evidence>
<dbReference type="InterPro" id="IPR058240">
    <property type="entry name" value="rSAM_sf"/>
</dbReference>
<comment type="cofactor">
    <cofactor evidence="1">
        <name>[4Fe-4S] cluster</name>
        <dbReference type="ChEBI" id="CHEBI:49883"/>
    </cofactor>
</comment>
<accession>A0A5Q0BI93</accession>
<dbReference type="PROSITE" id="PS01305">
    <property type="entry name" value="MOAA_NIFB_PQQE"/>
    <property type="match status" value="1"/>
</dbReference>
<dbReference type="GO" id="GO:0051539">
    <property type="term" value="F:4 iron, 4 sulfur cluster binding"/>
    <property type="evidence" value="ECO:0007669"/>
    <property type="project" value="UniProtKB-KW"/>
</dbReference>
<evidence type="ECO:0000256" key="1">
    <source>
        <dbReference type="ARBA" id="ARBA00001966"/>
    </source>
</evidence>
<dbReference type="SFLD" id="SFLDS00029">
    <property type="entry name" value="Radical_SAM"/>
    <property type="match status" value="1"/>
</dbReference>
<keyword evidence="2" id="KW-0004">4Fe-4S</keyword>
<dbReference type="AlphaFoldDB" id="A0A5Q0BI93"/>
<keyword evidence="5" id="KW-0408">Iron</keyword>
<dbReference type="KEGG" id="mmob:F6R98_03870"/>
<dbReference type="Proteomes" id="UP000325755">
    <property type="component" value="Chromosome"/>
</dbReference>
<dbReference type="EMBL" id="CP044205">
    <property type="protein sequence ID" value="QFY41874.1"/>
    <property type="molecule type" value="Genomic_DNA"/>
</dbReference>
<keyword evidence="4" id="KW-0479">Metal-binding</keyword>
<evidence type="ECO:0000256" key="4">
    <source>
        <dbReference type="ARBA" id="ARBA00022723"/>
    </source>
</evidence>
<protein>
    <submittedName>
        <fullName evidence="7">4Fe-4S cluster-binding domain-containing protein</fullName>
    </submittedName>
</protein>
<organism evidence="7 8">
    <name type="scientific">Candidatus Methylospira mobilis</name>
    <dbReference type="NCBI Taxonomy" id="1808979"/>
    <lineage>
        <taxon>Bacteria</taxon>
        <taxon>Pseudomonadati</taxon>
        <taxon>Pseudomonadota</taxon>
        <taxon>Gammaproteobacteria</taxon>
        <taxon>Methylococcales</taxon>
        <taxon>Methylococcaceae</taxon>
        <taxon>Candidatus Methylospira</taxon>
    </lineage>
</organism>
<dbReference type="GO" id="GO:0046872">
    <property type="term" value="F:metal ion binding"/>
    <property type="evidence" value="ECO:0007669"/>
    <property type="project" value="UniProtKB-KW"/>
</dbReference>
<evidence type="ECO:0000256" key="5">
    <source>
        <dbReference type="ARBA" id="ARBA00023004"/>
    </source>
</evidence>
<gene>
    <name evidence="7" type="ORF">F6R98_03870</name>
</gene>
<evidence type="ECO:0000256" key="6">
    <source>
        <dbReference type="ARBA" id="ARBA00023014"/>
    </source>
</evidence>
<sequence length="397" mass="45041">MAGVVHAEIDGGNLMTLPELKLPDTLNYVGAFLTLQCNLSCSYCINDPEQKGQRESLFPIKAKTQRICLTPDEWTRALNRIPYRQDLPITLQGGEPMLYWGSKGVGQILSGTQHYFDLLTNFPVKPEAFANNLNGQQHKLQRDAPYPSIRVSYHAEEMNRVWHGHGFAELVARCEALSRYGFRVSPVKADSDVGIYMVAHPQNRLTAEMEAIYAGRVPFETKEFLGLHDGKLYGHYLYPFSTDLIAGGIHPRTLSCECRTTELLIDPLGFVWGCHFYLYQSWVSGGPLREFEALEAQDFRYKESGAGIFSSRILAPVGHLLDPDFAMSDLEVYRACHQYGRCIGCDTKIKNDRFQSYYDQGISHTSVEIRNIRMPESLYDKIDNLELASRFFAPTDR</sequence>
<dbReference type="Gene3D" id="3.20.20.70">
    <property type="entry name" value="Aldolase class I"/>
    <property type="match status" value="1"/>
</dbReference>
<reference evidence="7 8" key="1">
    <citation type="submission" date="2019-09" db="EMBL/GenBank/DDBJ databases">
        <title>Ecophysiology of the spiral-shaped methanotroph Methylospira mobilis as revealed by the complete genome sequence.</title>
        <authorList>
            <person name="Oshkin I.Y."/>
            <person name="Dedysh S.N."/>
            <person name="Miroshnikov K."/>
            <person name="Danilova O.V."/>
            <person name="Hakobyan A."/>
            <person name="Liesack W."/>
        </authorList>
    </citation>
    <scope>NUCLEOTIDE SEQUENCE [LARGE SCALE GENOMIC DNA]</scope>
    <source>
        <strain evidence="7 8">Shm1</strain>
    </source>
</reference>
<dbReference type="InParanoid" id="A0A5Q0BI93"/>
<evidence type="ECO:0000313" key="8">
    <source>
        <dbReference type="Proteomes" id="UP000325755"/>
    </source>
</evidence>
<dbReference type="InterPro" id="IPR013785">
    <property type="entry name" value="Aldolase_TIM"/>
</dbReference>